<protein>
    <submittedName>
        <fullName evidence="2">Mariner Mos1 transposase</fullName>
    </submittedName>
</protein>
<evidence type="ECO:0000259" key="1">
    <source>
        <dbReference type="Pfam" id="PF17906"/>
    </source>
</evidence>
<dbReference type="Pfam" id="PF17906">
    <property type="entry name" value="HTH_48"/>
    <property type="match status" value="1"/>
</dbReference>
<dbReference type="GO" id="GO:0044774">
    <property type="term" value="P:mitotic DNA integrity checkpoint signaling"/>
    <property type="evidence" value="ECO:0007669"/>
    <property type="project" value="TreeGrafter"/>
</dbReference>
<dbReference type="InterPro" id="IPR052709">
    <property type="entry name" value="Transposase-MT_Hybrid"/>
</dbReference>
<dbReference type="Gene3D" id="1.10.10.10">
    <property type="entry name" value="Winged helix-like DNA-binding domain superfamily/Winged helix DNA-binding domain"/>
    <property type="match status" value="1"/>
</dbReference>
<evidence type="ECO:0000313" key="2">
    <source>
        <dbReference type="EMBL" id="GBP36378.1"/>
    </source>
</evidence>
<dbReference type="PANTHER" id="PTHR46060">
    <property type="entry name" value="MARINER MOS1 TRANSPOSASE-LIKE PROTEIN"/>
    <property type="match status" value="1"/>
</dbReference>
<dbReference type="GO" id="GO:0005634">
    <property type="term" value="C:nucleus"/>
    <property type="evidence" value="ECO:0007669"/>
    <property type="project" value="TreeGrafter"/>
</dbReference>
<dbReference type="GO" id="GO:0044547">
    <property type="term" value="F:DNA topoisomerase binding"/>
    <property type="evidence" value="ECO:0007669"/>
    <property type="project" value="TreeGrafter"/>
</dbReference>
<dbReference type="InterPro" id="IPR036388">
    <property type="entry name" value="WH-like_DNA-bd_sf"/>
</dbReference>
<dbReference type="OrthoDB" id="616263at2759"/>
<organism evidence="2 3">
    <name type="scientific">Eumeta variegata</name>
    <name type="common">Bagworm moth</name>
    <name type="synonym">Eumeta japonica</name>
    <dbReference type="NCBI Taxonomy" id="151549"/>
    <lineage>
        <taxon>Eukaryota</taxon>
        <taxon>Metazoa</taxon>
        <taxon>Ecdysozoa</taxon>
        <taxon>Arthropoda</taxon>
        <taxon>Hexapoda</taxon>
        <taxon>Insecta</taxon>
        <taxon>Pterygota</taxon>
        <taxon>Neoptera</taxon>
        <taxon>Endopterygota</taxon>
        <taxon>Lepidoptera</taxon>
        <taxon>Glossata</taxon>
        <taxon>Ditrysia</taxon>
        <taxon>Tineoidea</taxon>
        <taxon>Psychidae</taxon>
        <taxon>Oiketicinae</taxon>
        <taxon>Eumeta</taxon>
    </lineage>
</organism>
<name>A0A4C1VB66_EUMVA</name>
<dbReference type="GO" id="GO:0003697">
    <property type="term" value="F:single-stranded DNA binding"/>
    <property type="evidence" value="ECO:0007669"/>
    <property type="project" value="TreeGrafter"/>
</dbReference>
<dbReference type="GO" id="GO:0000729">
    <property type="term" value="P:DNA double-strand break processing"/>
    <property type="evidence" value="ECO:0007669"/>
    <property type="project" value="TreeGrafter"/>
</dbReference>
<keyword evidence="3" id="KW-1185">Reference proteome</keyword>
<dbReference type="PANTHER" id="PTHR46060:SF2">
    <property type="entry name" value="HISTONE-LYSINE N-METHYLTRANSFERASE SETMAR"/>
    <property type="match status" value="1"/>
</dbReference>
<dbReference type="STRING" id="151549.A0A4C1VB66"/>
<dbReference type="GO" id="GO:0031297">
    <property type="term" value="P:replication fork processing"/>
    <property type="evidence" value="ECO:0007669"/>
    <property type="project" value="TreeGrafter"/>
</dbReference>
<dbReference type="GO" id="GO:0006303">
    <property type="term" value="P:double-strand break repair via nonhomologous end joining"/>
    <property type="evidence" value="ECO:0007669"/>
    <property type="project" value="TreeGrafter"/>
</dbReference>
<dbReference type="GO" id="GO:0000014">
    <property type="term" value="F:single-stranded DNA endodeoxyribonuclease activity"/>
    <property type="evidence" value="ECO:0007669"/>
    <property type="project" value="TreeGrafter"/>
</dbReference>
<evidence type="ECO:0000313" key="3">
    <source>
        <dbReference type="Proteomes" id="UP000299102"/>
    </source>
</evidence>
<dbReference type="GO" id="GO:0042800">
    <property type="term" value="F:histone H3K4 methyltransferase activity"/>
    <property type="evidence" value="ECO:0007669"/>
    <property type="project" value="TreeGrafter"/>
</dbReference>
<dbReference type="AlphaFoldDB" id="A0A4C1VB66"/>
<comment type="caution">
    <text evidence="2">The sequence shown here is derived from an EMBL/GenBank/DDBJ whole genome shotgun (WGS) entry which is preliminary data.</text>
</comment>
<sequence length="121" mass="14056">MSNFVPESDDLRKALIFCFHLKKNAAESHRMLVEAYGDHALSEATCKRWFQRFKCNDFDVRNKERGRPPKKFKDVKLQAILDEDDTLSQKQMADMLNVAQQTISDRLKAIFKSVENGCLMN</sequence>
<dbReference type="InterPro" id="IPR041426">
    <property type="entry name" value="Mos1_HTH"/>
</dbReference>
<accession>A0A4C1VB66</accession>
<dbReference type="Gene3D" id="1.10.10.1450">
    <property type="match status" value="1"/>
</dbReference>
<dbReference type="Proteomes" id="UP000299102">
    <property type="component" value="Unassembled WGS sequence"/>
</dbReference>
<dbReference type="EMBL" id="BGZK01000318">
    <property type="protein sequence ID" value="GBP36378.1"/>
    <property type="molecule type" value="Genomic_DNA"/>
</dbReference>
<proteinExistence type="predicted"/>
<feature type="domain" description="Mos1 transposase HTH" evidence="1">
    <location>
        <begin position="10"/>
        <end position="57"/>
    </location>
</feature>
<dbReference type="GO" id="GO:0046975">
    <property type="term" value="F:histone H3K36 methyltransferase activity"/>
    <property type="evidence" value="ECO:0007669"/>
    <property type="project" value="TreeGrafter"/>
</dbReference>
<dbReference type="GO" id="GO:0000793">
    <property type="term" value="C:condensed chromosome"/>
    <property type="evidence" value="ECO:0007669"/>
    <property type="project" value="TreeGrafter"/>
</dbReference>
<dbReference type="GO" id="GO:0003690">
    <property type="term" value="F:double-stranded DNA binding"/>
    <property type="evidence" value="ECO:0007669"/>
    <property type="project" value="TreeGrafter"/>
</dbReference>
<dbReference type="GO" id="GO:0015074">
    <property type="term" value="P:DNA integration"/>
    <property type="evidence" value="ECO:0007669"/>
    <property type="project" value="TreeGrafter"/>
</dbReference>
<reference evidence="2 3" key="1">
    <citation type="journal article" date="2019" name="Commun. Biol.">
        <title>The bagworm genome reveals a unique fibroin gene that provides high tensile strength.</title>
        <authorList>
            <person name="Kono N."/>
            <person name="Nakamura H."/>
            <person name="Ohtoshi R."/>
            <person name="Tomita M."/>
            <person name="Numata K."/>
            <person name="Arakawa K."/>
        </authorList>
    </citation>
    <scope>NUCLEOTIDE SEQUENCE [LARGE SCALE GENOMIC DNA]</scope>
</reference>
<gene>
    <name evidence="2" type="ORF">EVAR_87957_1</name>
</gene>
<dbReference type="GO" id="GO:0035861">
    <property type="term" value="C:site of double-strand break"/>
    <property type="evidence" value="ECO:0007669"/>
    <property type="project" value="TreeGrafter"/>
</dbReference>